<dbReference type="EMBL" id="JABEZY010000001">
    <property type="protein sequence ID" value="MBA0732503.1"/>
    <property type="molecule type" value="Genomic_DNA"/>
</dbReference>
<evidence type="ECO:0008006" key="4">
    <source>
        <dbReference type="Google" id="ProtNLM"/>
    </source>
</evidence>
<dbReference type="Proteomes" id="UP000593579">
    <property type="component" value="Unassembled WGS sequence"/>
</dbReference>
<dbReference type="AlphaFoldDB" id="A0A7J9B889"/>
<proteinExistence type="predicted"/>
<dbReference type="OrthoDB" id="1002501at2759"/>
<comment type="caution">
    <text evidence="2">The sequence shown here is derived from an EMBL/GenBank/DDBJ whole genome shotgun (WGS) entry which is preliminary data.</text>
</comment>
<feature type="region of interest" description="Disordered" evidence="1">
    <location>
        <begin position="1"/>
        <end position="21"/>
    </location>
</feature>
<reference evidence="2 3" key="1">
    <citation type="journal article" date="2019" name="Genome Biol. Evol.">
        <title>Insights into the evolution of the New World diploid cottons (Gossypium, subgenus Houzingenia) based on genome sequencing.</title>
        <authorList>
            <person name="Grover C.E."/>
            <person name="Arick M.A. 2nd"/>
            <person name="Thrash A."/>
            <person name="Conover J.L."/>
            <person name="Sanders W.S."/>
            <person name="Peterson D.G."/>
            <person name="Frelichowski J.E."/>
            <person name="Scheffler J.A."/>
            <person name="Scheffler B.E."/>
            <person name="Wendel J.F."/>
        </authorList>
    </citation>
    <scope>NUCLEOTIDE SEQUENCE [LARGE SCALE GENOMIC DNA]</scope>
    <source>
        <strain evidence="2">5</strain>
        <tissue evidence="2">Leaf</tissue>
    </source>
</reference>
<sequence>MGRALGRASKKVRRREEEPLHEGGGMDYIDITALKPISFRDAVMNTNPTNNSLERPLRDHVLDGLILPTHLKVVDLVNPNGCWNWTILQNYFTKEVLECIVGCPHPYVELGVNGCLWKLNGNGKFSIKTAYNSLVVINDMSVNEDWSVNNTIEELIRSLETFASTIRDADANKDRLRPGWVKINTDGASNRDDNRSAAIGVI</sequence>
<gene>
    <name evidence="2" type="ORF">Gogos_016590</name>
</gene>
<name>A0A7J9B889_GOSGO</name>
<accession>A0A7J9B889</accession>
<evidence type="ECO:0000313" key="3">
    <source>
        <dbReference type="Proteomes" id="UP000593579"/>
    </source>
</evidence>
<organism evidence="2 3">
    <name type="scientific">Gossypium gossypioides</name>
    <name type="common">Mexican cotton</name>
    <name type="synonym">Selera gossypioides</name>
    <dbReference type="NCBI Taxonomy" id="34282"/>
    <lineage>
        <taxon>Eukaryota</taxon>
        <taxon>Viridiplantae</taxon>
        <taxon>Streptophyta</taxon>
        <taxon>Embryophyta</taxon>
        <taxon>Tracheophyta</taxon>
        <taxon>Spermatophyta</taxon>
        <taxon>Magnoliopsida</taxon>
        <taxon>eudicotyledons</taxon>
        <taxon>Gunneridae</taxon>
        <taxon>Pentapetalae</taxon>
        <taxon>rosids</taxon>
        <taxon>malvids</taxon>
        <taxon>Malvales</taxon>
        <taxon>Malvaceae</taxon>
        <taxon>Malvoideae</taxon>
        <taxon>Gossypium</taxon>
    </lineage>
</organism>
<evidence type="ECO:0000313" key="2">
    <source>
        <dbReference type="EMBL" id="MBA0732503.1"/>
    </source>
</evidence>
<evidence type="ECO:0000256" key="1">
    <source>
        <dbReference type="SAM" id="MobiDB-lite"/>
    </source>
</evidence>
<keyword evidence="3" id="KW-1185">Reference proteome</keyword>
<protein>
    <recommendedName>
        <fullName evidence="4">RNase H type-1 domain-containing protein</fullName>
    </recommendedName>
</protein>